<name>A0A3M7SCQ8_BRAPC</name>
<accession>A0A3M7SCQ8</accession>
<gene>
    <name evidence="2" type="ORF">BpHYR1_026547</name>
</gene>
<dbReference type="EMBL" id="REGN01001636">
    <property type="protein sequence ID" value="RNA33437.1"/>
    <property type="molecule type" value="Genomic_DNA"/>
</dbReference>
<keyword evidence="1" id="KW-0472">Membrane</keyword>
<dbReference type="Proteomes" id="UP000276133">
    <property type="component" value="Unassembled WGS sequence"/>
</dbReference>
<organism evidence="2 3">
    <name type="scientific">Brachionus plicatilis</name>
    <name type="common">Marine rotifer</name>
    <name type="synonym">Brachionus muelleri</name>
    <dbReference type="NCBI Taxonomy" id="10195"/>
    <lineage>
        <taxon>Eukaryota</taxon>
        <taxon>Metazoa</taxon>
        <taxon>Spiralia</taxon>
        <taxon>Gnathifera</taxon>
        <taxon>Rotifera</taxon>
        <taxon>Eurotatoria</taxon>
        <taxon>Monogononta</taxon>
        <taxon>Pseudotrocha</taxon>
        <taxon>Ploima</taxon>
        <taxon>Brachionidae</taxon>
        <taxon>Brachionus</taxon>
    </lineage>
</organism>
<evidence type="ECO:0000313" key="2">
    <source>
        <dbReference type="EMBL" id="RNA33437.1"/>
    </source>
</evidence>
<reference evidence="2 3" key="1">
    <citation type="journal article" date="2018" name="Sci. Rep.">
        <title>Genomic signatures of local adaptation to the degree of environmental predictability in rotifers.</title>
        <authorList>
            <person name="Franch-Gras L."/>
            <person name="Hahn C."/>
            <person name="Garcia-Roger E.M."/>
            <person name="Carmona M.J."/>
            <person name="Serra M."/>
            <person name="Gomez A."/>
        </authorList>
    </citation>
    <scope>NUCLEOTIDE SEQUENCE [LARGE SCALE GENOMIC DNA]</scope>
    <source>
        <strain evidence="2">HYR1</strain>
    </source>
</reference>
<sequence length="84" mass="9982">MRIINLDKNGLNGEINLFAFGRSGWTLMNEQKAILFIIDTQTVLLIDFFFIIQEQKMENKLFGLIMFDFWFKGSTKFQILFYQS</sequence>
<evidence type="ECO:0000256" key="1">
    <source>
        <dbReference type="SAM" id="Phobius"/>
    </source>
</evidence>
<keyword evidence="1" id="KW-0812">Transmembrane</keyword>
<keyword evidence="3" id="KW-1185">Reference proteome</keyword>
<protein>
    <submittedName>
        <fullName evidence="2">Uncharacterized protein</fullName>
    </submittedName>
</protein>
<dbReference type="AlphaFoldDB" id="A0A3M7SCQ8"/>
<evidence type="ECO:0000313" key="3">
    <source>
        <dbReference type="Proteomes" id="UP000276133"/>
    </source>
</evidence>
<proteinExistence type="predicted"/>
<keyword evidence="1" id="KW-1133">Transmembrane helix</keyword>
<feature type="transmembrane region" description="Helical" evidence="1">
    <location>
        <begin position="33"/>
        <end position="52"/>
    </location>
</feature>
<comment type="caution">
    <text evidence="2">The sequence shown here is derived from an EMBL/GenBank/DDBJ whole genome shotgun (WGS) entry which is preliminary data.</text>
</comment>